<accession>A0A5S9IUS1</accession>
<feature type="coiled-coil region" evidence="9">
    <location>
        <begin position="769"/>
        <end position="824"/>
    </location>
</feature>
<evidence type="ECO:0000256" key="7">
    <source>
        <dbReference type="ARBA" id="ARBA00047899"/>
    </source>
</evidence>
<evidence type="ECO:0000256" key="5">
    <source>
        <dbReference type="ARBA" id="ARBA00022777"/>
    </source>
</evidence>
<organism evidence="13 14">
    <name type="scientific">Uabimicrobium amorphum</name>
    <dbReference type="NCBI Taxonomy" id="2596890"/>
    <lineage>
        <taxon>Bacteria</taxon>
        <taxon>Pseudomonadati</taxon>
        <taxon>Planctomycetota</taxon>
        <taxon>Candidatus Uabimicrobiia</taxon>
        <taxon>Candidatus Uabimicrobiales</taxon>
        <taxon>Candidatus Uabimicrobiaceae</taxon>
        <taxon>Candidatus Uabimicrobium</taxon>
    </lineage>
</organism>
<dbReference type="InterPro" id="IPR011009">
    <property type="entry name" value="Kinase-like_dom_sf"/>
</dbReference>
<evidence type="ECO:0000256" key="8">
    <source>
        <dbReference type="ARBA" id="ARBA00048679"/>
    </source>
</evidence>
<feature type="compositionally biased region" description="Basic and acidic residues" evidence="10">
    <location>
        <begin position="238"/>
        <end position="271"/>
    </location>
</feature>
<dbReference type="PANTHER" id="PTHR24356">
    <property type="entry name" value="SERINE/THREONINE-PROTEIN KINASE"/>
    <property type="match status" value="1"/>
</dbReference>
<comment type="catalytic activity">
    <reaction evidence="7">
        <text>L-threonyl-[protein] + ATP = O-phospho-L-threonyl-[protein] + ADP + H(+)</text>
        <dbReference type="Rhea" id="RHEA:46608"/>
        <dbReference type="Rhea" id="RHEA-COMP:11060"/>
        <dbReference type="Rhea" id="RHEA-COMP:11605"/>
        <dbReference type="ChEBI" id="CHEBI:15378"/>
        <dbReference type="ChEBI" id="CHEBI:30013"/>
        <dbReference type="ChEBI" id="CHEBI:30616"/>
        <dbReference type="ChEBI" id="CHEBI:61977"/>
        <dbReference type="ChEBI" id="CHEBI:456216"/>
        <dbReference type="EC" id="2.7.11.1"/>
    </reaction>
</comment>
<evidence type="ECO:0000256" key="1">
    <source>
        <dbReference type="ARBA" id="ARBA00012513"/>
    </source>
</evidence>
<feature type="transmembrane region" description="Helical" evidence="11">
    <location>
        <begin position="559"/>
        <end position="580"/>
    </location>
</feature>
<dbReference type="AlphaFoldDB" id="A0A5S9IUS1"/>
<evidence type="ECO:0000256" key="6">
    <source>
        <dbReference type="ARBA" id="ARBA00022840"/>
    </source>
</evidence>
<evidence type="ECO:0000256" key="2">
    <source>
        <dbReference type="ARBA" id="ARBA00022527"/>
    </source>
</evidence>
<gene>
    <name evidence="13" type="ORF">UABAM_06325</name>
</gene>
<keyword evidence="11" id="KW-0812">Transmembrane</keyword>
<dbReference type="GO" id="GO:0004674">
    <property type="term" value="F:protein serine/threonine kinase activity"/>
    <property type="evidence" value="ECO:0007669"/>
    <property type="project" value="UniProtKB-KW"/>
</dbReference>
<dbReference type="InterPro" id="IPR000719">
    <property type="entry name" value="Prot_kinase_dom"/>
</dbReference>
<dbReference type="KEGG" id="uam:UABAM_06325"/>
<keyword evidence="3" id="KW-0808">Transferase</keyword>
<feature type="region of interest" description="Disordered" evidence="10">
    <location>
        <begin position="139"/>
        <end position="162"/>
    </location>
</feature>
<reference evidence="13 14" key="1">
    <citation type="submission" date="2019-08" db="EMBL/GenBank/DDBJ databases">
        <title>Complete genome sequence of Candidatus Uab amorphum.</title>
        <authorList>
            <person name="Shiratori T."/>
            <person name="Suzuki S."/>
            <person name="Kakizawa Y."/>
            <person name="Ishida K."/>
        </authorList>
    </citation>
    <scope>NUCLEOTIDE SEQUENCE [LARGE SCALE GENOMIC DNA]</scope>
    <source>
        <strain evidence="13 14">SRT547</strain>
    </source>
</reference>
<feature type="compositionally biased region" description="Polar residues" evidence="10">
    <location>
        <begin position="209"/>
        <end position="226"/>
    </location>
</feature>
<keyword evidence="11" id="KW-1133">Transmembrane helix</keyword>
<dbReference type="PROSITE" id="PS00108">
    <property type="entry name" value="PROTEIN_KINASE_ST"/>
    <property type="match status" value="1"/>
</dbReference>
<keyword evidence="6" id="KW-0067">ATP-binding</keyword>
<keyword evidence="2" id="KW-0723">Serine/threonine-protein kinase</keyword>
<dbReference type="SUPFAM" id="SSF56112">
    <property type="entry name" value="Protein kinase-like (PK-like)"/>
    <property type="match status" value="1"/>
</dbReference>
<protein>
    <recommendedName>
        <fullName evidence="1">non-specific serine/threonine protein kinase</fullName>
        <ecNumber evidence="1">2.7.11.1</ecNumber>
    </recommendedName>
</protein>
<evidence type="ECO:0000256" key="3">
    <source>
        <dbReference type="ARBA" id="ARBA00022679"/>
    </source>
</evidence>
<comment type="catalytic activity">
    <reaction evidence="8">
        <text>L-seryl-[protein] + ATP = O-phospho-L-seryl-[protein] + ADP + H(+)</text>
        <dbReference type="Rhea" id="RHEA:17989"/>
        <dbReference type="Rhea" id="RHEA-COMP:9863"/>
        <dbReference type="Rhea" id="RHEA-COMP:11604"/>
        <dbReference type="ChEBI" id="CHEBI:15378"/>
        <dbReference type="ChEBI" id="CHEBI:29999"/>
        <dbReference type="ChEBI" id="CHEBI:30616"/>
        <dbReference type="ChEBI" id="CHEBI:83421"/>
        <dbReference type="ChEBI" id="CHEBI:456216"/>
        <dbReference type="EC" id="2.7.11.1"/>
    </reaction>
</comment>
<evidence type="ECO:0000256" key="9">
    <source>
        <dbReference type="SAM" id="Coils"/>
    </source>
</evidence>
<dbReference type="GO" id="GO:0005524">
    <property type="term" value="F:ATP binding"/>
    <property type="evidence" value="ECO:0007669"/>
    <property type="project" value="UniProtKB-KW"/>
</dbReference>
<feature type="compositionally biased region" description="Low complexity" evidence="10">
    <location>
        <begin position="1"/>
        <end position="18"/>
    </location>
</feature>
<evidence type="ECO:0000313" key="13">
    <source>
        <dbReference type="EMBL" id="BBM87910.1"/>
    </source>
</evidence>
<dbReference type="SMART" id="SM00220">
    <property type="entry name" value="S_TKc"/>
    <property type="match status" value="1"/>
</dbReference>
<sequence>MTEPNNNNENDINNKPKNTSYIDGEATAFDINKPTTPSNATPQYISGEQTMVPNDDTGTSTEKEISTFAAIPVDQEQSSIPEAIVVQEQSSIPEAIVAQEQSVFSQNQEETVNPESHTMERLPFSGAVEVQEQTINPDDIVAKHPPKKHVDIPNPKETNNIVQEDTLNPDDMTVAYSKDITVPYSEDVTVPLQDNSNFETAKTEALNKNQTQVTNIPQPNEVTNTDDISDRLSAVNIAKKETSKSSRTDPQSHKMENTSRRENVTPPETKKYYQKPQLPSNYQYVKPISKGGQGEVWLVENTNMHRYEAVKILSNIGESGLERFRREIHYMAALNHNNIATIYYANPEEAYFIMENLPQGTFEVVTKDNAMPIEKKVRLLKEVLKGLSFAHQKGFVHRDLKPGNILFSDDMTPKITDFGLAKIQDESDLTKSQAAFGTPSYMSPEQWENAKDATSLCDIWAIGIMLYEIIAGKKPYSDLSSYQLMYAVVAETPIPSPYQNHEEPLTPQQKMLESICLQALAKNHNERYQNAEDMISDIRQYLGDEPSMISQEVYKPKSWLSTAVASMIVVMLFLGGYVGIQLYQLNNMQKEYAKLTPQSTLQDWQAFVDKFSANIIYFTEDNTMLNAAKNHVAQANVKQQNWDKKLNAMRAAFETIKNAKQDSPATIEQWKTFLKKFSQNNPYSKQDEQMYKIASDTVENYAKDLQNQKLKAQKLDREKWRKRSQQMQTQFKTIAKQKASISEKIALWENFLKKNKAPNPYTQQDQKLKKEANTMIASLRKELQKYKKQQAQKTAQKKQWYSQLQRMKKSFETIRKSRRGLQEELSLWKKFTKTYAKENPYTKTDNKMRSYAQNRIKELRLAIENWQNQLAKMQSTFAQLQKKRASVSEWQVFLSQFAQNNPLSQEDERIKNQIRQYLDQIQNNAKYKIIIISKNNKVLKTVQSILAQNGFKVDVLPITARNNEIVYYTVEEPTPNHIMFRVKLIQKIIQKQINNKFSLQRKKLRNKEFEIKIKIK</sequence>
<feature type="domain" description="Protein kinase" evidence="12">
    <location>
        <begin position="282"/>
        <end position="542"/>
    </location>
</feature>
<name>A0A5S9IUS1_UABAM</name>
<feature type="coiled-coil region" evidence="9">
    <location>
        <begin position="849"/>
        <end position="883"/>
    </location>
</feature>
<keyword evidence="4" id="KW-0547">Nucleotide-binding</keyword>
<dbReference type="CDD" id="cd14014">
    <property type="entry name" value="STKc_PknB_like"/>
    <property type="match status" value="1"/>
</dbReference>
<dbReference type="GO" id="GO:0035556">
    <property type="term" value="P:intracellular signal transduction"/>
    <property type="evidence" value="ECO:0007669"/>
    <property type="project" value="TreeGrafter"/>
</dbReference>
<feature type="region of interest" description="Disordered" evidence="10">
    <location>
        <begin position="237"/>
        <end position="274"/>
    </location>
</feature>
<evidence type="ECO:0000259" key="12">
    <source>
        <dbReference type="PROSITE" id="PS50011"/>
    </source>
</evidence>
<keyword evidence="11" id="KW-0472">Membrane</keyword>
<dbReference type="OrthoDB" id="9788659at2"/>
<keyword evidence="9" id="KW-0175">Coiled coil</keyword>
<dbReference type="Gene3D" id="1.10.510.10">
    <property type="entry name" value="Transferase(Phosphotransferase) domain 1"/>
    <property type="match status" value="1"/>
</dbReference>
<dbReference type="EMBL" id="AP019860">
    <property type="protein sequence ID" value="BBM87910.1"/>
    <property type="molecule type" value="Genomic_DNA"/>
</dbReference>
<dbReference type="Proteomes" id="UP000326354">
    <property type="component" value="Chromosome"/>
</dbReference>
<evidence type="ECO:0000256" key="10">
    <source>
        <dbReference type="SAM" id="MobiDB-lite"/>
    </source>
</evidence>
<feature type="region of interest" description="Disordered" evidence="10">
    <location>
        <begin position="209"/>
        <end position="228"/>
    </location>
</feature>
<keyword evidence="5 13" id="KW-0418">Kinase</keyword>
<dbReference type="Pfam" id="PF00069">
    <property type="entry name" value="Pkinase"/>
    <property type="match status" value="1"/>
</dbReference>
<feature type="region of interest" description="Disordered" evidence="10">
    <location>
        <begin position="1"/>
        <end position="61"/>
    </location>
</feature>
<evidence type="ECO:0000313" key="14">
    <source>
        <dbReference type="Proteomes" id="UP000326354"/>
    </source>
</evidence>
<evidence type="ECO:0000256" key="4">
    <source>
        <dbReference type="ARBA" id="ARBA00022741"/>
    </source>
</evidence>
<feature type="compositionally biased region" description="Polar residues" evidence="10">
    <location>
        <begin position="33"/>
        <end position="60"/>
    </location>
</feature>
<evidence type="ECO:0000256" key="11">
    <source>
        <dbReference type="SAM" id="Phobius"/>
    </source>
</evidence>
<dbReference type="PROSITE" id="PS50011">
    <property type="entry name" value="PROTEIN_KINASE_DOM"/>
    <property type="match status" value="1"/>
</dbReference>
<dbReference type="InterPro" id="IPR050236">
    <property type="entry name" value="Ser_Thr_kinase_AGC"/>
</dbReference>
<dbReference type="EC" id="2.7.11.1" evidence="1"/>
<proteinExistence type="predicted"/>
<keyword evidence="14" id="KW-1185">Reference proteome</keyword>
<dbReference type="RefSeq" id="WP_151971900.1">
    <property type="nucleotide sequence ID" value="NZ_AP019860.1"/>
</dbReference>
<dbReference type="PANTHER" id="PTHR24356:SF1">
    <property type="entry name" value="SERINE_THREONINE-PROTEIN KINASE GREATWALL"/>
    <property type="match status" value="1"/>
</dbReference>
<dbReference type="InterPro" id="IPR008271">
    <property type="entry name" value="Ser/Thr_kinase_AS"/>
</dbReference>